<dbReference type="InterPro" id="IPR023772">
    <property type="entry name" value="DNA-bd_HTH_TetR-type_CS"/>
</dbReference>
<dbReference type="SUPFAM" id="SSF46689">
    <property type="entry name" value="Homeodomain-like"/>
    <property type="match status" value="1"/>
</dbReference>
<dbReference type="PANTHER" id="PTHR43479">
    <property type="entry name" value="ACREF/ENVCD OPERON REPRESSOR-RELATED"/>
    <property type="match status" value="1"/>
</dbReference>
<dbReference type="PRINTS" id="PR00455">
    <property type="entry name" value="HTHTETR"/>
</dbReference>
<gene>
    <name evidence="4" type="ORF">CBF28_09510</name>
</gene>
<feature type="domain" description="HTH tetR-type" evidence="3">
    <location>
        <begin position="9"/>
        <end position="69"/>
    </location>
</feature>
<keyword evidence="5" id="KW-1185">Reference proteome</keyword>
<dbReference type="PANTHER" id="PTHR43479:SF11">
    <property type="entry name" value="ACREF_ENVCD OPERON REPRESSOR-RELATED"/>
    <property type="match status" value="1"/>
</dbReference>
<name>A0A430B0E2_9ENTE</name>
<dbReference type="InterPro" id="IPR009057">
    <property type="entry name" value="Homeodomain-like_sf"/>
</dbReference>
<dbReference type="Proteomes" id="UP000288028">
    <property type="component" value="Unassembled WGS sequence"/>
</dbReference>
<dbReference type="Gene3D" id="1.10.357.10">
    <property type="entry name" value="Tetracycline Repressor, domain 2"/>
    <property type="match status" value="1"/>
</dbReference>
<dbReference type="GO" id="GO:0003677">
    <property type="term" value="F:DNA binding"/>
    <property type="evidence" value="ECO:0007669"/>
    <property type="project" value="UniProtKB-UniRule"/>
</dbReference>
<protein>
    <recommendedName>
        <fullName evidence="3">HTH tetR-type domain-containing protein</fullName>
    </recommendedName>
</protein>
<dbReference type="RefSeq" id="WP_126794633.1">
    <property type="nucleotide sequence ID" value="NZ_CP060720.1"/>
</dbReference>
<evidence type="ECO:0000313" key="4">
    <source>
        <dbReference type="EMBL" id="RSU13711.1"/>
    </source>
</evidence>
<dbReference type="Pfam" id="PF21303">
    <property type="entry name" value="TetR_C_39"/>
    <property type="match status" value="1"/>
</dbReference>
<dbReference type="PROSITE" id="PS01081">
    <property type="entry name" value="HTH_TETR_1"/>
    <property type="match status" value="1"/>
</dbReference>
<accession>A0A430B0E2</accession>
<reference evidence="4 5" key="1">
    <citation type="submission" date="2017-05" db="EMBL/GenBank/DDBJ databases">
        <title>Vagococcus spp. assemblies.</title>
        <authorList>
            <person name="Gulvik C.A."/>
        </authorList>
    </citation>
    <scope>NUCLEOTIDE SEQUENCE [LARGE SCALE GENOMIC DNA]</scope>
    <source>
        <strain evidence="4 5">SS1714</strain>
    </source>
</reference>
<organism evidence="4 5">
    <name type="scientific">Vagococcus carniphilus</name>
    <dbReference type="NCBI Taxonomy" id="218144"/>
    <lineage>
        <taxon>Bacteria</taxon>
        <taxon>Bacillati</taxon>
        <taxon>Bacillota</taxon>
        <taxon>Bacilli</taxon>
        <taxon>Lactobacillales</taxon>
        <taxon>Enterococcaceae</taxon>
        <taxon>Vagococcus</taxon>
    </lineage>
</organism>
<dbReference type="InterPro" id="IPR050624">
    <property type="entry name" value="HTH-type_Tx_Regulator"/>
</dbReference>
<dbReference type="InterPro" id="IPR049149">
    <property type="entry name" value="TetR/AcrR_C"/>
</dbReference>
<dbReference type="OrthoDB" id="9814200at2"/>
<evidence type="ECO:0000256" key="1">
    <source>
        <dbReference type="ARBA" id="ARBA00023125"/>
    </source>
</evidence>
<comment type="caution">
    <text evidence="4">The sequence shown here is derived from an EMBL/GenBank/DDBJ whole genome shotgun (WGS) entry which is preliminary data.</text>
</comment>
<feature type="DNA-binding region" description="H-T-H motif" evidence="2">
    <location>
        <begin position="32"/>
        <end position="51"/>
    </location>
</feature>
<dbReference type="Pfam" id="PF00440">
    <property type="entry name" value="TetR_N"/>
    <property type="match status" value="1"/>
</dbReference>
<dbReference type="EMBL" id="NGKB01000008">
    <property type="protein sequence ID" value="RSU13711.1"/>
    <property type="molecule type" value="Genomic_DNA"/>
</dbReference>
<dbReference type="AlphaFoldDB" id="A0A430B0E2"/>
<dbReference type="PROSITE" id="PS50977">
    <property type="entry name" value="HTH_TETR_2"/>
    <property type="match status" value="1"/>
</dbReference>
<evidence type="ECO:0000259" key="3">
    <source>
        <dbReference type="PROSITE" id="PS50977"/>
    </source>
</evidence>
<dbReference type="InterPro" id="IPR001647">
    <property type="entry name" value="HTH_TetR"/>
</dbReference>
<sequence length="210" mass="24622">MSRTVKSADERKKDIIQTAEKLFIEEGYNNVTTSAIAKKTGVAKGTLFYHFETKDNLADAVIKYQLAPLKETYQQINAKKEWSALKKMSWFFLSELDDSLQHVSSFNYLKNDDNAILRQKLRVQMTTDFVPFIENWLTQGVKEDIFQVDDPHLMAEFIFTSFHSWVENSLFGDDLKTRNHRINYVLPLYNQMLHLPQNTFSPENMRKLIQ</sequence>
<dbReference type="GeneID" id="95582048"/>
<keyword evidence="1 2" id="KW-0238">DNA-binding</keyword>
<evidence type="ECO:0000313" key="5">
    <source>
        <dbReference type="Proteomes" id="UP000288028"/>
    </source>
</evidence>
<proteinExistence type="predicted"/>
<evidence type="ECO:0000256" key="2">
    <source>
        <dbReference type="PROSITE-ProRule" id="PRU00335"/>
    </source>
</evidence>